<dbReference type="Gene3D" id="3.40.50.2300">
    <property type="match status" value="1"/>
</dbReference>
<dbReference type="Gene3D" id="3.30.565.10">
    <property type="entry name" value="Histidine kinase-like ATPase, C-terminal domain"/>
    <property type="match status" value="1"/>
</dbReference>
<dbReference type="PROSITE" id="PS50112">
    <property type="entry name" value="PAS"/>
    <property type="match status" value="2"/>
</dbReference>
<dbReference type="InterPro" id="IPR004358">
    <property type="entry name" value="Sig_transdc_His_kin-like_C"/>
</dbReference>
<dbReference type="PANTHER" id="PTHR43304:SF1">
    <property type="entry name" value="PAC DOMAIN-CONTAINING PROTEIN"/>
    <property type="match status" value="1"/>
</dbReference>
<dbReference type="RefSeq" id="WP_163961746.1">
    <property type="nucleotide sequence ID" value="NZ_JAAIVB010000025.1"/>
</dbReference>
<dbReference type="InterPro" id="IPR052162">
    <property type="entry name" value="Sensor_kinase/Photoreceptor"/>
</dbReference>
<name>A0A6B3SJJ0_9BURK</name>
<dbReference type="AlphaFoldDB" id="A0A6B3SJJ0"/>
<evidence type="ECO:0000313" key="12">
    <source>
        <dbReference type="EMBL" id="NEX60981.1"/>
    </source>
</evidence>
<dbReference type="SUPFAM" id="SSF55874">
    <property type="entry name" value="ATPase domain of HSP90 chaperone/DNA topoisomerase II/histidine kinase"/>
    <property type="match status" value="1"/>
</dbReference>
<dbReference type="InterPro" id="IPR011006">
    <property type="entry name" value="CheY-like_superfamily"/>
</dbReference>
<reference evidence="12 13" key="1">
    <citation type="submission" date="2020-02" db="EMBL/GenBank/DDBJ databases">
        <authorList>
            <person name="Kim M.K."/>
        </authorList>
    </citation>
    <scope>NUCLEOTIDE SEQUENCE [LARGE SCALE GENOMIC DNA]</scope>
    <source>
        <strain evidence="12 13">17J57-3</strain>
    </source>
</reference>
<dbReference type="PROSITE" id="PS50110">
    <property type="entry name" value="RESPONSE_REGULATORY"/>
    <property type="match status" value="1"/>
</dbReference>
<dbReference type="EMBL" id="JAAIVB010000025">
    <property type="protein sequence ID" value="NEX60981.1"/>
    <property type="molecule type" value="Genomic_DNA"/>
</dbReference>
<dbReference type="CDD" id="cd18161">
    <property type="entry name" value="REC_hyHK_blue-like"/>
    <property type="match status" value="1"/>
</dbReference>
<evidence type="ECO:0000259" key="8">
    <source>
        <dbReference type="PROSITE" id="PS50109"/>
    </source>
</evidence>
<dbReference type="GO" id="GO:0000155">
    <property type="term" value="F:phosphorelay sensor kinase activity"/>
    <property type="evidence" value="ECO:0007669"/>
    <property type="project" value="InterPro"/>
</dbReference>
<feature type="domain" description="Response regulatory" evidence="9">
    <location>
        <begin position="785"/>
        <end position="901"/>
    </location>
</feature>
<dbReference type="Pfam" id="PF08448">
    <property type="entry name" value="PAS_4"/>
    <property type="match status" value="2"/>
</dbReference>
<keyword evidence="7" id="KW-0175">Coiled coil</keyword>
<dbReference type="Proteomes" id="UP000482155">
    <property type="component" value="Unassembled WGS sequence"/>
</dbReference>
<dbReference type="Gene3D" id="1.10.287.130">
    <property type="match status" value="1"/>
</dbReference>
<dbReference type="InterPro" id="IPR000700">
    <property type="entry name" value="PAS-assoc_C"/>
</dbReference>
<sequence>MLTVPEASLSDANERELRFAIKAGRLGTWGLDLATGELTTSEICRLNFGRDPDAPFSYAELRDAIHPDDKLRMAEAVERSINTGVDYDIEYRIVTPAGDVRWIAIRGQPLYAGGDLPYKMAGVSIDISDKRRTEDRLSESEARYRTLFDSIDEGFCVIEFIDGSQGPLSDYVHLEANQAYMRHAGIPDIVGKTGREVMTQGEADAWVAIFRHVLDTGEPMRFERELEATDRHLEVACTRVERAGKRQVAILFQDVSARKQAERKLRELNETLESQVAERTAERDRMWDISPALMLVIDFDGFLRRVNPAWTALLGYAPDELVGRHVNEFVLPGDHTLTVNAYEIAASGRLSAVENRYRHKDGSVRWISWVAAPAGDMTYATGRDITAEKEREAELASRTAERERLWNLSQDMLARANYQGTMSAVSPAWTQVLGWSETELLTRPYASFMHPEDMPPTLDAIARMAETHRPTRFENRIATCKGGWKHIEWTVTPELDGENFIAVGRDVSLGKAREAELKHAQDALRQAQKMEAVGQLTGGLAHDFNNLLASISGALQVIKLKMDRGLYSDLERYIDLGESSVRRAASLTQRLLAFSRRQTLDPKPTDVNRLIAGMEELVRRSVGPLVELEIVRAKDLGLTKVDPSQLENAVLNLCINARDAMMPGGGKLRLETINKRIDGSDPDEREIPPGHYILLCVSDTGAGMAAEVVARIFDPFFTTKPLGEGTGLGLSMVYGFVRQSDGQVRVRSAVGAGTTMSLYLPCHAGVVQNDEHVETPPIESGQGETVLLIEDEQALRNIIEDVLRDAGYLVLTAQDGTTGLQILNSDVRIDLLVSDVGLPGGLNGRQVADAARVRRPSLKVLFITGYADTAAVGNGRLAPGMDVLTKPFEISAFINKASMLLKAHFAH</sequence>
<gene>
    <name evidence="12" type="ORF">G3574_07825</name>
</gene>
<dbReference type="SMART" id="SM00388">
    <property type="entry name" value="HisKA"/>
    <property type="match status" value="1"/>
</dbReference>
<keyword evidence="3 6" id="KW-0597">Phosphoprotein</keyword>
<dbReference type="SMART" id="SM00387">
    <property type="entry name" value="HATPase_c"/>
    <property type="match status" value="1"/>
</dbReference>
<dbReference type="InterPro" id="IPR003661">
    <property type="entry name" value="HisK_dim/P_dom"/>
</dbReference>
<dbReference type="InterPro" id="IPR003594">
    <property type="entry name" value="HATPase_dom"/>
</dbReference>
<dbReference type="Gene3D" id="3.30.450.20">
    <property type="entry name" value="PAS domain"/>
    <property type="match status" value="4"/>
</dbReference>
<dbReference type="InterPro" id="IPR036097">
    <property type="entry name" value="HisK_dim/P_sf"/>
</dbReference>
<dbReference type="CDD" id="cd00130">
    <property type="entry name" value="PAS"/>
    <property type="match status" value="3"/>
</dbReference>
<keyword evidence="4" id="KW-0808">Transferase</keyword>
<dbReference type="PRINTS" id="PR00344">
    <property type="entry name" value="BCTRLSENSOR"/>
</dbReference>
<keyword evidence="5" id="KW-0418">Kinase</keyword>
<evidence type="ECO:0000259" key="10">
    <source>
        <dbReference type="PROSITE" id="PS50112"/>
    </source>
</evidence>
<dbReference type="InterPro" id="IPR013656">
    <property type="entry name" value="PAS_4"/>
</dbReference>
<dbReference type="SMART" id="SM00448">
    <property type="entry name" value="REC"/>
    <property type="match status" value="1"/>
</dbReference>
<dbReference type="EC" id="2.7.13.3" evidence="2"/>
<dbReference type="InterPro" id="IPR036890">
    <property type="entry name" value="HATPase_C_sf"/>
</dbReference>
<feature type="domain" description="PAS" evidence="10">
    <location>
        <begin position="398"/>
        <end position="468"/>
    </location>
</feature>
<protein>
    <recommendedName>
        <fullName evidence="2">histidine kinase</fullName>
        <ecNumber evidence="2">2.7.13.3</ecNumber>
    </recommendedName>
</protein>
<evidence type="ECO:0000256" key="2">
    <source>
        <dbReference type="ARBA" id="ARBA00012438"/>
    </source>
</evidence>
<dbReference type="SUPFAM" id="SSF55785">
    <property type="entry name" value="PYP-like sensor domain (PAS domain)"/>
    <property type="match status" value="4"/>
</dbReference>
<evidence type="ECO:0000256" key="4">
    <source>
        <dbReference type="ARBA" id="ARBA00022679"/>
    </source>
</evidence>
<evidence type="ECO:0000256" key="7">
    <source>
        <dbReference type="SAM" id="Coils"/>
    </source>
</evidence>
<feature type="domain" description="Histidine kinase" evidence="8">
    <location>
        <begin position="539"/>
        <end position="764"/>
    </location>
</feature>
<dbReference type="PROSITE" id="PS50109">
    <property type="entry name" value="HIS_KIN"/>
    <property type="match status" value="1"/>
</dbReference>
<dbReference type="Pfam" id="PF00512">
    <property type="entry name" value="HisKA"/>
    <property type="match status" value="1"/>
</dbReference>
<dbReference type="InterPro" id="IPR013655">
    <property type="entry name" value="PAS_fold_3"/>
</dbReference>
<dbReference type="InterPro" id="IPR035965">
    <property type="entry name" value="PAS-like_dom_sf"/>
</dbReference>
<dbReference type="SUPFAM" id="SSF47384">
    <property type="entry name" value="Homodimeric domain of signal transducing histidine kinase"/>
    <property type="match status" value="1"/>
</dbReference>
<dbReference type="SMART" id="SM00086">
    <property type="entry name" value="PAC"/>
    <property type="match status" value="3"/>
</dbReference>
<accession>A0A6B3SJJ0</accession>
<dbReference type="Gene3D" id="2.10.70.100">
    <property type="match status" value="1"/>
</dbReference>
<evidence type="ECO:0000313" key="13">
    <source>
        <dbReference type="Proteomes" id="UP000482155"/>
    </source>
</evidence>
<proteinExistence type="predicted"/>
<dbReference type="NCBIfam" id="TIGR00229">
    <property type="entry name" value="sensory_box"/>
    <property type="match status" value="3"/>
</dbReference>
<organism evidence="12 13">
    <name type="scientific">Noviherbaspirillum galbum</name>
    <dbReference type="NCBI Taxonomy" id="2709383"/>
    <lineage>
        <taxon>Bacteria</taxon>
        <taxon>Pseudomonadati</taxon>
        <taxon>Pseudomonadota</taxon>
        <taxon>Betaproteobacteria</taxon>
        <taxon>Burkholderiales</taxon>
        <taxon>Oxalobacteraceae</taxon>
        <taxon>Noviherbaspirillum</taxon>
    </lineage>
</organism>
<evidence type="ECO:0000256" key="5">
    <source>
        <dbReference type="ARBA" id="ARBA00022777"/>
    </source>
</evidence>
<dbReference type="SUPFAM" id="SSF52172">
    <property type="entry name" value="CheY-like"/>
    <property type="match status" value="1"/>
</dbReference>
<dbReference type="InterPro" id="IPR000014">
    <property type="entry name" value="PAS"/>
</dbReference>
<dbReference type="Pfam" id="PF08447">
    <property type="entry name" value="PAS_3"/>
    <property type="match status" value="2"/>
</dbReference>
<feature type="domain" description="PAC" evidence="11">
    <location>
        <begin position="87"/>
        <end position="139"/>
    </location>
</feature>
<dbReference type="Pfam" id="PF00072">
    <property type="entry name" value="Response_reg"/>
    <property type="match status" value="1"/>
</dbReference>
<evidence type="ECO:0000259" key="11">
    <source>
        <dbReference type="PROSITE" id="PS50113"/>
    </source>
</evidence>
<dbReference type="InterPro" id="IPR001789">
    <property type="entry name" value="Sig_transdc_resp-reg_receiver"/>
</dbReference>
<dbReference type="PROSITE" id="PS50113">
    <property type="entry name" value="PAC"/>
    <property type="match status" value="1"/>
</dbReference>
<dbReference type="PANTHER" id="PTHR43304">
    <property type="entry name" value="PHYTOCHROME-LIKE PROTEIN CPH1"/>
    <property type="match status" value="1"/>
</dbReference>
<evidence type="ECO:0000256" key="6">
    <source>
        <dbReference type="PROSITE-ProRule" id="PRU00169"/>
    </source>
</evidence>
<feature type="domain" description="PAS" evidence="10">
    <location>
        <begin position="279"/>
        <end position="349"/>
    </location>
</feature>
<keyword evidence="13" id="KW-1185">Reference proteome</keyword>
<evidence type="ECO:0000256" key="1">
    <source>
        <dbReference type="ARBA" id="ARBA00000085"/>
    </source>
</evidence>
<dbReference type="SMART" id="SM00091">
    <property type="entry name" value="PAS"/>
    <property type="match status" value="4"/>
</dbReference>
<feature type="coiled-coil region" evidence="7">
    <location>
        <begin position="258"/>
        <end position="285"/>
    </location>
</feature>
<dbReference type="InterPro" id="IPR001610">
    <property type="entry name" value="PAC"/>
</dbReference>
<evidence type="ECO:0000259" key="9">
    <source>
        <dbReference type="PROSITE" id="PS50110"/>
    </source>
</evidence>
<feature type="modified residue" description="4-aspartylphosphate" evidence="6">
    <location>
        <position position="835"/>
    </location>
</feature>
<comment type="catalytic activity">
    <reaction evidence="1">
        <text>ATP + protein L-histidine = ADP + protein N-phospho-L-histidine.</text>
        <dbReference type="EC" id="2.7.13.3"/>
    </reaction>
</comment>
<evidence type="ECO:0000256" key="3">
    <source>
        <dbReference type="ARBA" id="ARBA00022553"/>
    </source>
</evidence>
<dbReference type="InterPro" id="IPR005467">
    <property type="entry name" value="His_kinase_dom"/>
</dbReference>
<dbReference type="Pfam" id="PF02518">
    <property type="entry name" value="HATPase_c"/>
    <property type="match status" value="1"/>
</dbReference>
<comment type="caution">
    <text evidence="12">The sequence shown here is derived from an EMBL/GenBank/DDBJ whole genome shotgun (WGS) entry which is preliminary data.</text>
</comment>